<dbReference type="Pfam" id="PF08241">
    <property type="entry name" value="Methyltransf_11"/>
    <property type="match status" value="1"/>
</dbReference>
<dbReference type="InterPro" id="IPR029063">
    <property type="entry name" value="SAM-dependent_MTases_sf"/>
</dbReference>
<accession>A0A4R8H2T7</accession>
<dbReference type="GO" id="GO:0032259">
    <property type="term" value="P:methylation"/>
    <property type="evidence" value="ECO:0007669"/>
    <property type="project" value="UniProtKB-KW"/>
</dbReference>
<evidence type="ECO:0000259" key="1">
    <source>
        <dbReference type="Pfam" id="PF08241"/>
    </source>
</evidence>
<keyword evidence="3" id="KW-1185">Reference proteome</keyword>
<evidence type="ECO:0000313" key="2">
    <source>
        <dbReference type="EMBL" id="TDX48958.1"/>
    </source>
</evidence>
<dbReference type="InterPro" id="IPR013216">
    <property type="entry name" value="Methyltransf_11"/>
</dbReference>
<feature type="domain" description="Methyltransferase type 11" evidence="1">
    <location>
        <begin position="44"/>
        <end position="137"/>
    </location>
</feature>
<dbReference type="PANTHER" id="PTHR43591">
    <property type="entry name" value="METHYLTRANSFERASE"/>
    <property type="match status" value="1"/>
</dbReference>
<dbReference type="STRING" id="926561.GCA_000379025_02755"/>
<keyword evidence="2" id="KW-0808">Transferase</keyword>
<dbReference type="RefSeq" id="WP_134117726.1">
    <property type="nucleotide sequence ID" value="NZ_SOEG01000023.1"/>
</dbReference>
<keyword evidence="2" id="KW-0489">Methyltransferase</keyword>
<dbReference type="Proteomes" id="UP000295832">
    <property type="component" value="Unassembled WGS sequence"/>
</dbReference>
<dbReference type="Gene3D" id="3.40.50.150">
    <property type="entry name" value="Vaccinia Virus protein VP39"/>
    <property type="match status" value="1"/>
</dbReference>
<reference evidence="2 3" key="1">
    <citation type="submission" date="2019-03" db="EMBL/GenBank/DDBJ databases">
        <title>Subsurface microbial communities from deep shales in Ohio and West Virginia, USA.</title>
        <authorList>
            <person name="Wrighton K."/>
        </authorList>
    </citation>
    <scope>NUCLEOTIDE SEQUENCE [LARGE SCALE GENOMIC DNA]</scope>
    <source>
        <strain evidence="2 3">MSL 6dP</strain>
    </source>
</reference>
<dbReference type="CDD" id="cd02440">
    <property type="entry name" value="AdoMet_MTases"/>
    <property type="match status" value="1"/>
</dbReference>
<comment type="caution">
    <text evidence="2">The sequence shown here is derived from an EMBL/GenBank/DDBJ whole genome shotgun (WGS) entry which is preliminary data.</text>
</comment>
<dbReference type="SUPFAM" id="SSF53335">
    <property type="entry name" value="S-adenosyl-L-methionine-dependent methyltransferases"/>
    <property type="match status" value="1"/>
</dbReference>
<evidence type="ECO:0000313" key="3">
    <source>
        <dbReference type="Proteomes" id="UP000295832"/>
    </source>
</evidence>
<organism evidence="2 3">
    <name type="scientific">Orenia marismortui</name>
    <dbReference type="NCBI Taxonomy" id="46469"/>
    <lineage>
        <taxon>Bacteria</taxon>
        <taxon>Bacillati</taxon>
        <taxon>Bacillota</taxon>
        <taxon>Clostridia</taxon>
        <taxon>Halanaerobiales</taxon>
        <taxon>Halobacteroidaceae</taxon>
        <taxon>Orenia</taxon>
    </lineage>
</organism>
<name>A0A4R8H2T7_9FIRM</name>
<sequence length="209" mass="23809">MESKKYFDKVAKDWDAMRSEFFPERVRERAYSVAEIEVGKKAADIGAGTGFVTEGLIKRGLKVVVVDQSLEMLNEIKEKFGDKGEIKFRQGIAEELPLEDEEVDYVFANMFLHHVENPAKVINEMVRVLKIGGKLVITDLDEHNFEILRKEQYDRWMGFDRKDIAKWFIEAGLNEVKVDSVESSCCTATDCNSENISISIFVASGVKSR</sequence>
<dbReference type="GO" id="GO:0008757">
    <property type="term" value="F:S-adenosylmethionine-dependent methyltransferase activity"/>
    <property type="evidence" value="ECO:0007669"/>
    <property type="project" value="InterPro"/>
</dbReference>
<proteinExistence type="predicted"/>
<gene>
    <name evidence="2" type="ORF">C7959_12323</name>
</gene>
<dbReference type="AlphaFoldDB" id="A0A4R8H2T7"/>
<protein>
    <submittedName>
        <fullName evidence="2">Methyltransferase family protein</fullName>
    </submittedName>
</protein>
<dbReference type="EMBL" id="SOEG01000023">
    <property type="protein sequence ID" value="TDX48958.1"/>
    <property type="molecule type" value="Genomic_DNA"/>
</dbReference>